<reference evidence="3 4" key="1">
    <citation type="submission" date="2021-06" db="EMBL/GenBank/DDBJ databases">
        <title>Genome sequence of Babesia caballi.</title>
        <authorList>
            <person name="Yamagishi J."/>
            <person name="Kidaka T."/>
            <person name="Ochi A."/>
        </authorList>
    </citation>
    <scope>NUCLEOTIDE SEQUENCE [LARGE SCALE GENOMIC DNA]</scope>
    <source>
        <strain evidence="3">USDA-D6B2</strain>
    </source>
</reference>
<feature type="transmembrane region" description="Helical" evidence="2">
    <location>
        <begin position="296"/>
        <end position="317"/>
    </location>
</feature>
<accession>A0AAV4LWE5</accession>
<name>A0AAV4LWE5_BABCB</name>
<dbReference type="EMBL" id="BPLF01000003">
    <property type="protein sequence ID" value="GIX64070.1"/>
    <property type="molecule type" value="Genomic_DNA"/>
</dbReference>
<feature type="transmembrane region" description="Helical" evidence="2">
    <location>
        <begin position="84"/>
        <end position="108"/>
    </location>
</feature>
<keyword evidence="2" id="KW-1133">Transmembrane helix</keyword>
<dbReference type="PANTHER" id="PTHR16189:SF3">
    <property type="entry name" value="AMINO ACID TRANSPORTER TRANSMEMBRANE DOMAIN-CONTAINING PROTEIN"/>
    <property type="match status" value="1"/>
</dbReference>
<dbReference type="Proteomes" id="UP001497744">
    <property type="component" value="Unassembled WGS sequence"/>
</dbReference>
<dbReference type="PANTHER" id="PTHR16189">
    <property type="entry name" value="TRANSMEMBRANE PROTEIN 104-RELATED"/>
    <property type="match status" value="1"/>
</dbReference>
<evidence type="ECO:0000256" key="2">
    <source>
        <dbReference type="SAM" id="Phobius"/>
    </source>
</evidence>
<proteinExistence type="predicted"/>
<feature type="transmembrane region" description="Helical" evidence="2">
    <location>
        <begin position="55"/>
        <end position="78"/>
    </location>
</feature>
<dbReference type="RefSeq" id="XP_067716139.1">
    <property type="nucleotide sequence ID" value="XM_067860038.1"/>
</dbReference>
<comment type="caution">
    <text evidence="3">The sequence shown here is derived from an EMBL/GenBank/DDBJ whole genome shotgun (WGS) entry which is preliminary data.</text>
</comment>
<dbReference type="GeneID" id="94195551"/>
<evidence type="ECO:0000313" key="3">
    <source>
        <dbReference type="EMBL" id="GIX64070.1"/>
    </source>
</evidence>
<feature type="region of interest" description="Disordered" evidence="1">
    <location>
        <begin position="132"/>
        <end position="151"/>
    </location>
</feature>
<gene>
    <name evidence="3" type="ORF">BcabD6B2_35050</name>
</gene>
<organism evidence="3 4">
    <name type="scientific">Babesia caballi</name>
    <dbReference type="NCBI Taxonomy" id="5871"/>
    <lineage>
        <taxon>Eukaryota</taxon>
        <taxon>Sar</taxon>
        <taxon>Alveolata</taxon>
        <taxon>Apicomplexa</taxon>
        <taxon>Aconoidasida</taxon>
        <taxon>Piroplasmida</taxon>
        <taxon>Babesiidae</taxon>
        <taxon>Babesia</taxon>
    </lineage>
</organism>
<protein>
    <submittedName>
        <fullName evidence="3">Amino acid transporter, putative</fullName>
    </submittedName>
</protein>
<evidence type="ECO:0000256" key="1">
    <source>
        <dbReference type="SAM" id="MobiDB-lite"/>
    </source>
</evidence>
<dbReference type="AlphaFoldDB" id="A0AAV4LWE5"/>
<feature type="transmembrane region" description="Helical" evidence="2">
    <location>
        <begin position="23"/>
        <end position="43"/>
    </location>
</feature>
<evidence type="ECO:0000313" key="4">
    <source>
        <dbReference type="Proteomes" id="UP001497744"/>
    </source>
</evidence>
<keyword evidence="2" id="KW-0812">Transmembrane</keyword>
<keyword evidence="4" id="KW-1185">Reference proteome</keyword>
<sequence length="319" mass="34624">MCVAFPTNSGSIVSDILFSKTSVLNQTAICLFVAVCVVPDVVFGGISTKYNLLNLGYCGAKSAYFWGCVLPFMFSWLLSNESYFLEYLGHIGLISALFCDFVIPVVVYKVASQGFSGLAELSPDYSMADRGLSGASDKGTSGNAKGGDSAEEAMVRRGTSIWFSKLGTLGRAITVDFLRKSTFDGTVNEETAGATSKASSSMSSTLEAVTEEEAEDLDYLQFKIIRPPPAPREEDHLYNVLRTSRRTRHACFDPLDMPDSGDEACDISTSSPLKRTPRSQRVEVFPIDFLEKRSALSAHVMLVAIGLIVVLPALFYAKS</sequence>
<keyword evidence="2" id="KW-0472">Membrane</keyword>